<keyword evidence="2 4" id="KW-0862">Zinc</keyword>
<dbReference type="GO" id="GO:0008544">
    <property type="term" value="P:epidermis development"/>
    <property type="evidence" value="ECO:0007669"/>
    <property type="project" value="TreeGrafter"/>
</dbReference>
<proteinExistence type="predicted"/>
<dbReference type="Proteomes" id="UP001474421">
    <property type="component" value="Unassembled WGS sequence"/>
</dbReference>
<dbReference type="SMART" id="SM00132">
    <property type="entry name" value="LIM"/>
    <property type="match status" value="1"/>
</dbReference>
<keyword evidence="3 4" id="KW-0440">LIM domain</keyword>
<evidence type="ECO:0000256" key="3">
    <source>
        <dbReference type="ARBA" id="ARBA00023038"/>
    </source>
</evidence>
<evidence type="ECO:0000256" key="4">
    <source>
        <dbReference type="PROSITE-ProRule" id="PRU00125"/>
    </source>
</evidence>
<dbReference type="PANTHER" id="PTHR15468:SF7">
    <property type="entry name" value="SCIELLIN"/>
    <property type="match status" value="1"/>
</dbReference>
<dbReference type="InterPro" id="IPR052621">
    <property type="entry name" value="Cell_Prolif/Cornif_Regul"/>
</dbReference>
<dbReference type="GO" id="GO:0046872">
    <property type="term" value="F:metal ion binding"/>
    <property type="evidence" value="ECO:0007669"/>
    <property type="project" value="UniProtKB-KW"/>
</dbReference>
<gene>
    <name evidence="6" type="ORF">NXF25_010085</name>
</gene>
<keyword evidence="7" id="KW-1185">Reference proteome</keyword>
<dbReference type="GO" id="GO:0005737">
    <property type="term" value="C:cytoplasm"/>
    <property type="evidence" value="ECO:0007669"/>
    <property type="project" value="TreeGrafter"/>
</dbReference>
<name>A0AAW1BHK3_CROAD</name>
<dbReference type="PANTHER" id="PTHR15468">
    <property type="entry name" value="ZNF185"/>
    <property type="match status" value="1"/>
</dbReference>
<sequence>MPDEGVGLERWQTSGRRGVLVESQPSKNACVGSATVGARDEVGTLRVTHLCWRSHKAAKTVGCSQYFFFCKWNCTTVFLENLDFDTGCIKRTNLDIALNKMTTFTVGKSSHNKNDAKNASLAMKSRQQVINEVNKRRTLLQDNSWIKKRPEEEGTNENYGKVVLNQYKSQESLHRNLEGENDEKARLNRYRSDTTLDRISGRSGTDKANIPPVIDSRINKRYQDVDDYIKVNRTSKWEEKPCDLESLIAVKDNSKEGNQDLDDFIIVNCTFEPSDKRSQDLHNLIKVNHMSNQFRKDGCQDLENLIEVNRISNQKDTFGCQDLENLIEVNRISNQKDTFSGLDSFIEVKDKNNQRAIDRELCTYCRKPLGTNTKMILEALQICCHATCFKCEICKTTLENLEAGDSIWIYKNRVHCSPCYSKVKATWMY</sequence>
<reference evidence="6 7" key="1">
    <citation type="journal article" date="2024" name="Proc. Natl. Acad. Sci. U.S.A.">
        <title>The genetic regulatory architecture and epigenomic basis for age-related changes in rattlesnake venom.</title>
        <authorList>
            <person name="Hogan M.P."/>
            <person name="Holding M.L."/>
            <person name="Nystrom G.S."/>
            <person name="Colston T.J."/>
            <person name="Bartlett D.A."/>
            <person name="Mason A.J."/>
            <person name="Ellsworth S.A."/>
            <person name="Rautsaw R.M."/>
            <person name="Lawrence K.C."/>
            <person name="Strickland J.L."/>
            <person name="He B."/>
            <person name="Fraser P."/>
            <person name="Margres M.J."/>
            <person name="Gilbert D.M."/>
            <person name="Gibbs H.L."/>
            <person name="Parkinson C.L."/>
            <person name="Rokyta D.R."/>
        </authorList>
    </citation>
    <scope>NUCLEOTIDE SEQUENCE [LARGE SCALE GENOMIC DNA]</scope>
    <source>
        <strain evidence="6">DRR0105</strain>
    </source>
</reference>
<organism evidence="6 7">
    <name type="scientific">Crotalus adamanteus</name>
    <name type="common">Eastern diamondback rattlesnake</name>
    <dbReference type="NCBI Taxonomy" id="8729"/>
    <lineage>
        <taxon>Eukaryota</taxon>
        <taxon>Metazoa</taxon>
        <taxon>Chordata</taxon>
        <taxon>Craniata</taxon>
        <taxon>Vertebrata</taxon>
        <taxon>Euteleostomi</taxon>
        <taxon>Lepidosauria</taxon>
        <taxon>Squamata</taxon>
        <taxon>Bifurcata</taxon>
        <taxon>Unidentata</taxon>
        <taxon>Episquamata</taxon>
        <taxon>Toxicofera</taxon>
        <taxon>Serpentes</taxon>
        <taxon>Colubroidea</taxon>
        <taxon>Viperidae</taxon>
        <taxon>Crotalinae</taxon>
        <taxon>Crotalus</taxon>
    </lineage>
</organism>
<evidence type="ECO:0000313" key="7">
    <source>
        <dbReference type="Proteomes" id="UP001474421"/>
    </source>
</evidence>
<comment type="caution">
    <text evidence="6">The sequence shown here is derived from an EMBL/GenBank/DDBJ whole genome shotgun (WGS) entry which is preliminary data.</text>
</comment>
<dbReference type="AlphaFoldDB" id="A0AAW1BHK3"/>
<dbReference type="Gene3D" id="2.10.110.10">
    <property type="entry name" value="Cysteine Rich Protein"/>
    <property type="match status" value="1"/>
</dbReference>
<evidence type="ECO:0000259" key="5">
    <source>
        <dbReference type="PROSITE" id="PS50023"/>
    </source>
</evidence>
<evidence type="ECO:0000313" key="6">
    <source>
        <dbReference type="EMBL" id="KAK9401729.1"/>
    </source>
</evidence>
<evidence type="ECO:0000256" key="2">
    <source>
        <dbReference type="ARBA" id="ARBA00022833"/>
    </source>
</evidence>
<keyword evidence="1 4" id="KW-0479">Metal-binding</keyword>
<dbReference type="PROSITE" id="PS50023">
    <property type="entry name" value="LIM_DOMAIN_2"/>
    <property type="match status" value="1"/>
</dbReference>
<dbReference type="InterPro" id="IPR001781">
    <property type="entry name" value="Znf_LIM"/>
</dbReference>
<dbReference type="PROSITE" id="PS00478">
    <property type="entry name" value="LIM_DOMAIN_1"/>
    <property type="match status" value="1"/>
</dbReference>
<evidence type="ECO:0000256" key="1">
    <source>
        <dbReference type="ARBA" id="ARBA00022723"/>
    </source>
</evidence>
<dbReference type="EMBL" id="JAOTOJ010000004">
    <property type="protein sequence ID" value="KAK9401729.1"/>
    <property type="molecule type" value="Genomic_DNA"/>
</dbReference>
<feature type="domain" description="LIM zinc-binding" evidence="5">
    <location>
        <begin position="360"/>
        <end position="426"/>
    </location>
</feature>
<dbReference type="CDD" id="cd08368">
    <property type="entry name" value="LIM"/>
    <property type="match status" value="1"/>
</dbReference>
<accession>A0AAW1BHK3</accession>
<protein>
    <submittedName>
        <fullName evidence="6">Sciellin</fullName>
    </submittedName>
</protein>